<dbReference type="InterPro" id="IPR050700">
    <property type="entry name" value="YIM1/Zinc_Alcohol_DH_Fams"/>
</dbReference>
<dbReference type="Gene3D" id="3.40.50.720">
    <property type="entry name" value="NAD(P)-binding Rossmann-like Domain"/>
    <property type="match status" value="1"/>
</dbReference>
<organism evidence="2">
    <name type="scientific">marine sediment metagenome</name>
    <dbReference type="NCBI Taxonomy" id="412755"/>
    <lineage>
        <taxon>unclassified sequences</taxon>
        <taxon>metagenomes</taxon>
        <taxon>ecological metagenomes</taxon>
    </lineage>
</organism>
<evidence type="ECO:0000313" key="2">
    <source>
        <dbReference type="EMBL" id="GAH49939.1"/>
    </source>
</evidence>
<proteinExistence type="predicted"/>
<evidence type="ECO:0000259" key="1">
    <source>
        <dbReference type="SMART" id="SM00829"/>
    </source>
</evidence>
<feature type="non-terminal residue" evidence="2">
    <location>
        <position position="238"/>
    </location>
</feature>
<dbReference type="EMBL" id="BARU01017884">
    <property type="protein sequence ID" value="GAH49939.1"/>
    <property type="molecule type" value="Genomic_DNA"/>
</dbReference>
<dbReference type="CDD" id="cd08267">
    <property type="entry name" value="MDR1"/>
    <property type="match status" value="1"/>
</dbReference>
<dbReference type="Pfam" id="PF00107">
    <property type="entry name" value="ADH_zinc_N"/>
    <property type="match status" value="1"/>
</dbReference>
<dbReference type="InterPro" id="IPR013149">
    <property type="entry name" value="ADH-like_C"/>
</dbReference>
<sequence>MENKKMKAIVCTKYGPPDVLQLKEVDKPTPKDKEVLIRIHAATVTMGDCEMRSLKFPGMLRFLMRLGFGFRGPRKRFSILGQELAGDIEAIGNEVKLFKKGDPVFAASGFRFGAYAEYICLPEEETLAIKPDNITYEEAAVVPIGGLEALHFLREANIQKGQTVLISGASGSIGTFAIQLAKYYGAEVTGVGNPKSLEVMKSIGADKVIDYTKENFTKSGETYDVIFDVIGKSSFSVV</sequence>
<dbReference type="SMART" id="SM00829">
    <property type="entry name" value="PKS_ER"/>
    <property type="match status" value="1"/>
</dbReference>
<dbReference type="SUPFAM" id="SSF50129">
    <property type="entry name" value="GroES-like"/>
    <property type="match status" value="1"/>
</dbReference>
<protein>
    <recommendedName>
        <fullName evidence="1">Enoyl reductase (ER) domain-containing protein</fullName>
    </recommendedName>
</protein>
<dbReference type="SUPFAM" id="SSF51735">
    <property type="entry name" value="NAD(P)-binding Rossmann-fold domains"/>
    <property type="match status" value="1"/>
</dbReference>
<dbReference type="InterPro" id="IPR020843">
    <property type="entry name" value="ER"/>
</dbReference>
<reference evidence="2" key="1">
    <citation type="journal article" date="2014" name="Front. Microbiol.">
        <title>High frequency of phylogenetically diverse reductive dehalogenase-homologous genes in deep subseafloor sedimentary metagenomes.</title>
        <authorList>
            <person name="Kawai M."/>
            <person name="Futagami T."/>
            <person name="Toyoda A."/>
            <person name="Takaki Y."/>
            <person name="Nishi S."/>
            <person name="Hori S."/>
            <person name="Arai W."/>
            <person name="Tsubouchi T."/>
            <person name="Morono Y."/>
            <person name="Uchiyama I."/>
            <person name="Ito T."/>
            <person name="Fujiyama A."/>
            <person name="Inagaki F."/>
            <person name="Takami H."/>
        </authorList>
    </citation>
    <scope>NUCLEOTIDE SEQUENCE</scope>
    <source>
        <strain evidence="2">Expedition CK06-06</strain>
    </source>
</reference>
<dbReference type="GO" id="GO:0016491">
    <property type="term" value="F:oxidoreductase activity"/>
    <property type="evidence" value="ECO:0007669"/>
    <property type="project" value="InterPro"/>
</dbReference>
<dbReference type="InterPro" id="IPR036291">
    <property type="entry name" value="NAD(P)-bd_dom_sf"/>
</dbReference>
<gene>
    <name evidence="2" type="ORF">S03H2_29612</name>
</gene>
<dbReference type="Pfam" id="PF08240">
    <property type="entry name" value="ADH_N"/>
    <property type="match status" value="1"/>
</dbReference>
<dbReference type="PANTHER" id="PTHR11695">
    <property type="entry name" value="ALCOHOL DEHYDROGENASE RELATED"/>
    <property type="match status" value="1"/>
</dbReference>
<dbReference type="PANTHER" id="PTHR11695:SF648">
    <property type="entry name" value="ZINC-BINDING OXIDOREDUCTASE"/>
    <property type="match status" value="1"/>
</dbReference>
<dbReference type="InterPro" id="IPR013154">
    <property type="entry name" value="ADH-like_N"/>
</dbReference>
<name>X1H7W6_9ZZZZ</name>
<dbReference type="AlphaFoldDB" id="X1H7W6"/>
<dbReference type="Gene3D" id="3.90.180.10">
    <property type="entry name" value="Medium-chain alcohol dehydrogenases, catalytic domain"/>
    <property type="match status" value="1"/>
</dbReference>
<accession>X1H7W6</accession>
<comment type="caution">
    <text evidence="2">The sequence shown here is derived from an EMBL/GenBank/DDBJ whole genome shotgun (WGS) entry which is preliminary data.</text>
</comment>
<dbReference type="InterPro" id="IPR011032">
    <property type="entry name" value="GroES-like_sf"/>
</dbReference>
<feature type="domain" description="Enoyl reductase (ER)" evidence="1">
    <location>
        <begin position="15"/>
        <end position="235"/>
    </location>
</feature>